<evidence type="ECO:0000259" key="2">
    <source>
        <dbReference type="Pfam" id="PF07486"/>
    </source>
</evidence>
<dbReference type="Pfam" id="PF07486">
    <property type="entry name" value="Hydrolase_2"/>
    <property type="match status" value="1"/>
</dbReference>
<dbReference type="GO" id="GO:0016787">
    <property type="term" value="F:hydrolase activity"/>
    <property type="evidence" value="ECO:0007669"/>
    <property type="project" value="UniProtKB-KW"/>
</dbReference>
<gene>
    <name evidence="4" type="ORF">FE782_08725</name>
</gene>
<feature type="domain" description="Copper amine oxidase-like N-terminal" evidence="3">
    <location>
        <begin position="44"/>
        <end position="149"/>
    </location>
</feature>
<sequence>MDPRRKPKRKQALAGLTALFLFAATPLSAAADETMILENASVTIDGKEVLLDDPVRMTDGRLFLPVTALASLFGATVEWDGDNEAATIHTSENEKIVMRNGVPVVQVNERRYLMDVSPFLADGRTYLPFRYAAELMDASVEWNDTEKTAELTSTAEEPPALQAADPYAEEDMQLLAKIVQVEAGSESYEGQLAIANIILNRVKDSRFPNTIRDVIYSGRQFPPAHNGLLDRSEPNDSVLRATRDALDGKNNIEDAVYFYNPDVTGGAFWDRLEVVAEIGNHAYARP</sequence>
<dbReference type="OrthoDB" id="9785345at2"/>
<dbReference type="EMBL" id="VCIW01000004">
    <property type="protein sequence ID" value="TLS52702.1"/>
    <property type="molecule type" value="Genomic_DNA"/>
</dbReference>
<dbReference type="InterPro" id="IPR012854">
    <property type="entry name" value="Cu_amine_oxidase-like_N"/>
</dbReference>
<proteinExistence type="predicted"/>
<feature type="domain" description="Cell wall hydrolase SleB" evidence="2">
    <location>
        <begin position="185"/>
        <end position="284"/>
    </location>
</feature>
<organism evidence="4 5">
    <name type="scientific">Paenibacillus antri</name>
    <dbReference type="NCBI Taxonomy" id="2582848"/>
    <lineage>
        <taxon>Bacteria</taxon>
        <taxon>Bacillati</taxon>
        <taxon>Bacillota</taxon>
        <taxon>Bacilli</taxon>
        <taxon>Bacillales</taxon>
        <taxon>Paenibacillaceae</taxon>
        <taxon>Paenibacillus</taxon>
    </lineage>
</organism>
<dbReference type="Gene3D" id="6.20.240.60">
    <property type="match status" value="1"/>
</dbReference>
<dbReference type="Gene3D" id="3.30.457.10">
    <property type="entry name" value="Copper amine oxidase-like, N-terminal domain"/>
    <property type="match status" value="1"/>
</dbReference>
<dbReference type="AlphaFoldDB" id="A0A5R9G8H5"/>
<feature type="signal peptide" evidence="1">
    <location>
        <begin position="1"/>
        <end position="31"/>
    </location>
</feature>
<dbReference type="Gene3D" id="1.10.10.2520">
    <property type="entry name" value="Cell wall hydrolase SleB, domain 1"/>
    <property type="match status" value="1"/>
</dbReference>
<dbReference type="SUPFAM" id="SSF55383">
    <property type="entry name" value="Copper amine oxidase, domain N"/>
    <property type="match status" value="2"/>
</dbReference>
<evidence type="ECO:0000259" key="3">
    <source>
        <dbReference type="Pfam" id="PF07833"/>
    </source>
</evidence>
<accession>A0A5R9G8H5</accession>
<comment type="caution">
    <text evidence="4">The sequence shown here is derived from an EMBL/GenBank/DDBJ whole genome shotgun (WGS) entry which is preliminary data.</text>
</comment>
<name>A0A5R9G8H5_9BACL</name>
<dbReference type="InterPro" id="IPR036582">
    <property type="entry name" value="Mao_N_sf"/>
</dbReference>
<dbReference type="RefSeq" id="WP_138193693.1">
    <property type="nucleotide sequence ID" value="NZ_VCIW01000004.1"/>
</dbReference>
<dbReference type="InterPro" id="IPR011105">
    <property type="entry name" value="Cell_wall_hydrolase_SleB"/>
</dbReference>
<dbReference type="InterPro" id="IPR042047">
    <property type="entry name" value="SleB_dom1"/>
</dbReference>
<keyword evidence="4" id="KW-0378">Hydrolase</keyword>
<feature type="chain" id="PRO_5024302499" evidence="1">
    <location>
        <begin position="32"/>
        <end position="286"/>
    </location>
</feature>
<evidence type="ECO:0000256" key="1">
    <source>
        <dbReference type="SAM" id="SignalP"/>
    </source>
</evidence>
<reference evidence="4 5" key="1">
    <citation type="submission" date="2019-05" db="EMBL/GenBank/DDBJ databases">
        <authorList>
            <person name="Narsing Rao M.P."/>
            <person name="Li W.J."/>
        </authorList>
    </citation>
    <scope>NUCLEOTIDE SEQUENCE [LARGE SCALE GENOMIC DNA]</scope>
    <source>
        <strain evidence="4 5">SYSU_K30003</strain>
    </source>
</reference>
<dbReference type="Proteomes" id="UP000309676">
    <property type="component" value="Unassembled WGS sequence"/>
</dbReference>
<evidence type="ECO:0000313" key="5">
    <source>
        <dbReference type="Proteomes" id="UP000309676"/>
    </source>
</evidence>
<protein>
    <submittedName>
        <fullName evidence="4">Cell wall hydrolase</fullName>
    </submittedName>
</protein>
<evidence type="ECO:0000313" key="4">
    <source>
        <dbReference type="EMBL" id="TLS52702.1"/>
    </source>
</evidence>
<keyword evidence="1" id="KW-0732">Signal</keyword>
<keyword evidence="5" id="KW-1185">Reference proteome</keyword>
<dbReference type="Pfam" id="PF07833">
    <property type="entry name" value="Cu_amine_oxidN1"/>
    <property type="match status" value="1"/>
</dbReference>